<accession>A0A9Q1BPY1</accession>
<keyword evidence="4" id="KW-1185">Reference proteome</keyword>
<comment type="caution">
    <text evidence="3">The sequence shown here is derived from an EMBL/GenBank/DDBJ whole genome shotgun (WGS) entry which is preliminary data.</text>
</comment>
<dbReference type="PANTHER" id="PTHR11575">
    <property type="entry name" value="5'-NUCLEOTIDASE-RELATED"/>
    <property type="match status" value="1"/>
</dbReference>
<sequence>MIFENEISPIQLENDILTSAGINKIIAVGNSGYDVKVEIAKKTGGLDVIAGRNSFKFLYNGKSPTNDVVTGPYLTIVYRNGDKRTGDSVLLVQDSTFGKYLGFLQVTFDDQGKSHTTVGTPYYWIIP</sequence>
<name>A0A9Q1BPY1_HOLLE</name>
<dbReference type="PRINTS" id="PR01607">
    <property type="entry name" value="APYRASEFAMLY"/>
</dbReference>
<evidence type="ECO:0000313" key="4">
    <source>
        <dbReference type="Proteomes" id="UP001152320"/>
    </source>
</evidence>
<evidence type="ECO:0000256" key="1">
    <source>
        <dbReference type="ARBA" id="ARBA00000815"/>
    </source>
</evidence>
<gene>
    <name evidence="3" type="ORF">HOLleu_26890</name>
</gene>
<dbReference type="GO" id="GO:0008253">
    <property type="term" value="F:5'-nucleotidase activity"/>
    <property type="evidence" value="ECO:0007669"/>
    <property type="project" value="UniProtKB-EC"/>
</dbReference>
<evidence type="ECO:0000313" key="3">
    <source>
        <dbReference type="EMBL" id="KAJ8030455.1"/>
    </source>
</evidence>
<proteinExistence type="predicted"/>
<dbReference type="OrthoDB" id="7722975at2759"/>
<dbReference type="GO" id="GO:0006196">
    <property type="term" value="P:AMP catabolic process"/>
    <property type="evidence" value="ECO:0007669"/>
    <property type="project" value="TreeGrafter"/>
</dbReference>
<dbReference type="InterPro" id="IPR006179">
    <property type="entry name" value="5_nucleotidase/apyrase"/>
</dbReference>
<dbReference type="PANTHER" id="PTHR11575:SF24">
    <property type="entry name" value="5'-NUCLEOTIDASE"/>
    <property type="match status" value="1"/>
</dbReference>
<dbReference type="SUPFAM" id="SSF56300">
    <property type="entry name" value="Metallo-dependent phosphatases"/>
    <property type="match status" value="1"/>
</dbReference>
<dbReference type="Gene3D" id="3.60.21.10">
    <property type="match status" value="1"/>
</dbReference>
<organism evidence="3 4">
    <name type="scientific">Holothuria leucospilota</name>
    <name type="common">Black long sea cucumber</name>
    <name type="synonym">Mertensiothuria leucospilota</name>
    <dbReference type="NCBI Taxonomy" id="206669"/>
    <lineage>
        <taxon>Eukaryota</taxon>
        <taxon>Metazoa</taxon>
        <taxon>Echinodermata</taxon>
        <taxon>Eleutherozoa</taxon>
        <taxon>Echinozoa</taxon>
        <taxon>Holothuroidea</taxon>
        <taxon>Aspidochirotacea</taxon>
        <taxon>Aspidochirotida</taxon>
        <taxon>Holothuriidae</taxon>
        <taxon>Holothuria</taxon>
    </lineage>
</organism>
<protein>
    <recommendedName>
        <fullName evidence="2">5'-nucleotidase</fullName>
        <ecNumber evidence="2">3.1.3.5</ecNumber>
    </recommendedName>
</protein>
<evidence type="ECO:0000256" key="2">
    <source>
        <dbReference type="ARBA" id="ARBA00012643"/>
    </source>
</evidence>
<dbReference type="EMBL" id="JAIZAY010000013">
    <property type="protein sequence ID" value="KAJ8030455.1"/>
    <property type="molecule type" value="Genomic_DNA"/>
</dbReference>
<dbReference type="AlphaFoldDB" id="A0A9Q1BPY1"/>
<dbReference type="Proteomes" id="UP001152320">
    <property type="component" value="Chromosome 13"/>
</dbReference>
<dbReference type="GO" id="GO:0005886">
    <property type="term" value="C:plasma membrane"/>
    <property type="evidence" value="ECO:0007669"/>
    <property type="project" value="TreeGrafter"/>
</dbReference>
<dbReference type="EC" id="3.1.3.5" evidence="2"/>
<reference evidence="3" key="1">
    <citation type="submission" date="2021-10" db="EMBL/GenBank/DDBJ databases">
        <title>Tropical sea cucumber genome reveals ecological adaptation and Cuvierian tubules defense mechanism.</title>
        <authorList>
            <person name="Chen T."/>
        </authorList>
    </citation>
    <scope>NUCLEOTIDE SEQUENCE</scope>
    <source>
        <strain evidence="3">Nanhai2018</strain>
        <tissue evidence="3">Muscle</tissue>
    </source>
</reference>
<comment type="catalytic activity">
    <reaction evidence="1">
        <text>a ribonucleoside 5'-phosphate + H2O = a ribonucleoside + phosphate</text>
        <dbReference type="Rhea" id="RHEA:12484"/>
        <dbReference type="ChEBI" id="CHEBI:15377"/>
        <dbReference type="ChEBI" id="CHEBI:18254"/>
        <dbReference type="ChEBI" id="CHEBI:43474"/>
        <dbReference type="ChEBI" id="CHEBI:58043"/>
        <dbReference type="EC" id="3.1.3.5"/>
    </reaction>
</comment>
<dbReference type="InterPro" id="IPR029052">
    <property type="entry name" value="Metallo-depent_PP-like"/>
</dbReference>